<dbReference type="GO" id="GO:0005783">
    <property type="term" value="C:endoplasmic reticulum"/>
    <property type="evidence" value="ECO:0007669"/>
    <property type="project" value="Ensembl"/>
</dbReference>
<organism evidence="19 20">
    <name type="scientific">Amphiprion percula</name>
    <name type="common">Orange clownfish</name>
    <name type="synonym">Lutjanus percula</name>
    <dbReference type="NCBI Taxonomy" id="161767"/>
    <lineage>
        <taxon>Eukaryota</taxon>
        <taxon>Metazoa</taxon>
        <taxon>Chordata</taxon>
        <taxon>Craniata</taxon>
        <taxon>Vertebrata</taxon>
        <taxon>Euteleostomi</taxon>
        <taxon>Actinopterygii</taxon>
        <taxon>Neopterygii</taxon>
        <taxon>Teleostei</taxon>
        <taxon>Neoteleostei</taxon>
        <taxon>Acanthomorphata</taxon>
        <taxon>Ovalentaria</taxon>
        <taxon>Pomacentridae</taxon>
        <taxon>Amphiprion</taxon>
    </lineage>
</organism>
<dbReference type="PANTHER" id="PTHR24365">
    <property type="entry name" value="TOLL-LIKE RECEPTOR"/>
    <property type="match status" value="1"/>
</dbReference>
<keyword evidence="14" id="KW-0175">Coiled coil</keyword>
<dbReference type="GO" id="GO:0019731">
    <property type="term" value="P:antibacterial humoral response"/>
    <property type="evidence" value="ECO:0007669"/>
    <property type="project" value="Ensembl"/>
</dbReference>
<dbReference type="SMART" id="SM00369">
    <property type="entry name" value="LRR_TYP"/>
    <property type="match status" value="14"/>
</dbReference>
<dbReference type="GO" id="GO:0005886">
    <property type="term" value="C:plasma membrane"/>
    <property type="evidence" value="ECO:0007669"/>
    <property type="project" value="TreeGrafter"/>
</dbReference>
<dbReference type="FunFam" id="3.40.50.10140:FF:000001">
    <property type="entry name" value="Toll-like receptor 2"/>
    <property type="match status" value="1"/>
</dbReference>
<dbReference type="GO" id="GO:0002224">
    <property type="term" value="P:toll-like receptor signaling pathway"/>
    <property type="evidence" value="ECO:0007669"/>
    <property type="project" value="Ensembl"/>
</dbReference>
<evidence type="ECO:0000256" key="9">
    <source>
        <dbReference type="ARBA" id="ARBA00022989"/>
    </source>
</evidence>
<keyword evidence="3" id="KW-0399">Innate immunity</keyword>
<evidence type="ECO:0000256" key="12">
    <source>
        <dbReference type="ARBA" id="ARBA00023180"/>
    </source>
</evidence>
<dbReference type="Gene3D" id="3.40.50.10140">
    <property type="entry name" value="Toll/interleukin-1 receptor homology (TIR) domain"/>
    <property type="match status" value="1"/>
</dbReference>
<evidence type="ECO:0000256" key="4">
    <source>
        <dbReference type="ARBA" id="ARBA00022614"/>
    </source>
</evidence>
<evidence type="ECO:0000256" key="3">
    <source>
        <dbReference type="ARBA" id="ARBA00022588"/>
    </source>
</evidence>
<keyword evidence="7" id="KW-0677">Repeat</keyword>
<dbReference type="Ensembl" id="ENSAPET00000014048.1">
    <property type="protein sequence ID" value="ENSAPEP00000013685.1"/>
    <property type="gene ID" value="ENSAPEG00000009767.1"/>
</dbReference>
<dbReference type="InterPro" id="IPR032675">
    <property type="entry name" value="LRR_dom_sf"/>
</dbReference>
<feature type="compositionally biased region" description="Basic and acidic residues" evidence="15">
    <location>
        <begin position="961"/>
        <end position="975"/>
    </location>
</feature>
<evidence type="ECO:0000256" key="17">
    <source>
        <dbReference type="SAM" id="SignalP"/>
    </source>
</evidence>
<feature type="region of interest" description="Disordered" evidence="15">
    <location>
        <begin position="948"/>
        <end position="976"/>
    </location>
</feature>
<dbReference type="InterPro" id="IPR003591">
    <property type="entry name" value="Leu-rich_rpt_typical-subtyp"/>
</dbReference>
<evidence type="ECO:0000256" key="5">
    <source>
        <dbReference type="ARBA" id="ARBA00022692"/>
    </source>
</evidence>
<evidence type="ECO:0000256" key="13">
    <source>
        <dbReference type="ARBA" id="ARBA00023198"/>
    </source>
</evidence>
<keyword evidence="5 16" id="KW-0812">Transmembrane</keyword>
<evidence type="ECO:0000256" key="7">
    <source>
        <dbReference type="ARBA" id="ARBA00022737"/>
    </source>
</evidence>
<evidence type="ECO:0000256" key="6">
    <source>
        <dbReference type="ARBA" id="ARBA00022729"/>
    </source>
</evidence>
<feature type="transmembrane region" description="Helical" evidence="16">
    <location>
        <begin position="743"/>
        <end position="763"/>
    </location>
</feature>
<dbReference type="GO" id="GO:0045087">
    <property type="term" value="P:innate immune response"/>
    <property type="evidence" value="ECO:0007669"/>
    <property type="project" value="UniProtKB-KW"/>
</dbReference>
<dbReference type="PANTHER" id="PTHR24365:SF545">
    <property type="entry name" value="TOLL-LIKE RECEPTOR 12"/>
    <property type="match status" value="1"/>
</dbReference>
<feature type="domain" description="TIR" evidence="18">
    <location>
        <begin position="794"/>
        <end position="941"/>
    </location>
</feature>
<evidence type="ECO:0000256" key="15">
    <source>
        <dbReference type="SAM" id="MobiDB-lite"/>
    </source>
</evidence>
<reference evidence="19" key="3">
    <citation type="submission" date="2025-09" db="UniProtKB">
        <authorList>
            <consortium name="Ensembl"/>
        </authorList>
    </citation>
    <scope>IDENTIFICATION</scope>
</reference>
<dbReference type="Gene3D" id="3.80.10.10">
    <property type="entry name" value="Ribonuclease Inhibitor"/>
    <property type="match status" value="3"/>
</dbReference>
<evidence type="ECO:0000256" key="8">
    <source>
        <dbReference type="ARBA" id="ARBA00022859"/>
    </source>
</evidence>
<dbReference type="InterPro" id="IPR001611">
    <property type="entry name" value="Leu-rich_rpt"/>
</dbReference>
<comment type="similarity">
    <text evidence="2">Belongs to the Toll-like receptor family.</text>
</comment>
<feature type="chain" id="PRO_5018082681" evidence="17">
    <location>
        <begin position="24"/>
        <end position="982"/>
    </location>
</feature>
<dbReference type="OMA" id="TLDNCCV"/>
<keyword evidence="12" id="KW-0325">Glycoprotein</keyword>
<feature type="signal peptide" evidence="17">
    <location>
        <begin position="1"/>
        <end position="23"/>
    </location>
</feature>
<dbReference type="PROSITE" id="PS50104">
    <property type="entry name" value="TIR"/>
    <property type="match status" value="1"/>
</dbReference>
<keyword evidence="9 16" id="KW-1133">Transmembrane helix</keyword>
<dbReference type="Pfam" id="PF13855">
    <property type="entry name" value="LRR_8"/>
    <property type="match status" value="5"/>
</dbReference>
<name>A0A3P8SNH6_AMPPE</name>
<keyword evidence="10 16" id="KW-0472">Membrane</keyword>
<evidence type="ECO:0000256" key="11">
    <source>
        <dbReference type="ARBA" id="ARBA00023170"/>
    </source>
</evidence>
<dbReference type="STRING" id="161767.ENSAPEP00000013685"/>
<keyword evidence="6 17" id="KW-0732">Signal</keyword>
<dbReference type="GO" id="GO:0038023">
    <property type="term" value="F:signaling receptor activity"/>
    <property type="evidence" value="ECO:0007669"/>
    <property type="project" value="TreeGrafter"/>
</dbReference>
<dbReference type="SUPFAM" id="SSF52200">
    <property type="entry name" value="Toll/Interleukin receptor TIR domain"/>
    <property type="match status" value="1"/>
</dbReference>
<evidence type="ECO:0000256" key="16">
    <source>
        <dbReference type="SAM" id="Phobius"/>
    </source>
</evidence>
<evidence type="ECO:0000259" key="18">
    <source>
        <dbReference type="PROSITE" id="PS50104"/>
    </source>
</evidence>
<dbReference type="GO" id="GO:0006954">
    <property type="term" value="P:inflammatory response"/>
    <property type="evidence" value="ECO:0007669"/>
    <property type="project" value="UniProtKB-KW"/>
</dbReference>
<evidence type="ECO:0000256" key="10">
    <source>
        <dbReference type="ARBA" id="ARBA00023136"/>
    </source>
</evidence>
<dbReference type="Proteomes" id="UP000265080">
    <property type="component" value="Chromosome 7"/>
</dbReference>
<keyword evidence="13" id="KW-0395">Inflammatory response</keyword>
<evidence type="ECO:0000313" key="19">
    <source>
        <dbReference type="Ensembl" id="ENSAPEP00000013685.1"/>
    </source>
</evidence>
<reference evidence="19 20" key="1">
    <citation type="submission" date="2018-03" db="EMBL/GenBank/DDBJ databases">
        <title>Finding Nemo's genes: A chromosome-scale reference assembly of the genome of the orange clownfish Amphiprion percula.</title>
        <authorList>
            <person name="Lehmann R."/>
        </authorList>
    </citation>
    <scope>NUCLEOTIDE SEQUENCE</scope>
</reference>
<dbReference type="SMART" id="SM00365">
    <property type="entry name" value="LRR_SD22"/>
    <property type="match status" value="11"/>
</dbReference>
<comment type="subcellular location">
    <subcellularLocation>
        <location evidence="1">Membrane</location>
        <topology evidence="1">Single-pass type I membrane protein</topology>
    </subcellularLocation>
</comment>
<feature type="coiled-coil region" evidence="14">
    <location>
        <begin position="293"/>
        <end position="320"/>
    </location>
</feature>
<evidence type="ECO:0000313" key="20">
    <source>
        <dbReference type="Proteomes" id="UP000265080"/>
    </source>
</evidence>
<dbReference type="InterPro" id="IPR035897">
    <property type="entry name" value="Toll_tir_struct_dom_sf"/>
</dbReference>
<dbReference type="SUPFAM" id="SSF52058">
    <property type="entry name" value="L domain-like"/>
    <property type="match status" value="2"/>
</dbReference>
<dbReference type="SMART" id="SM00255">
    <property type="entry name" value="TIR"/>
    <property type="match status" value="1"/>
</dbReference>
<evidence type="ECO:0000256" key="2">
    <source>
        <dbReference type="ARBA" id="ARBA00009634"/>
    </source>
</evidence>
<evidence type="ECO:0000256" key="14">
    <source>
        <dbReference type="SAM" id="Coils"/>
    </source>
</evidence>
<keyword evidence="20" id="KW-1185">Reference proteome</keyword>
<accession>A0A3P8SNH6</accession>
<evidence type="ECO:0000256" key="1">
    <source>
        <dbReference type="ARBA" id="ARBA00004479"/>
    </source>
</evidence>
<reference evidence="19" key="2">
    <citation type="submission" date="2025-08" db="UniProtKB">
        <authorList>
            <consortium name="Ensembl"/>
        </authorList>
    </citation>
    <scope>IDENTIFICATION</scope>
</reference>
<keyword evidence="11" id="KW-0675">Receptor</keyword>
<dbReference type="AlphaFoldDB" id="A0A3P8SNH6"/>
<keyword evidence="8" id="KW-0391">Immunity</keyword>
<dbReference type="InterPro" id="IPR000157">
    <property type="entry name" value="TIR_dom"/>
</dbReference>
<keyword evidence="4" id="KW-0433">Leucine-rich repeat</keyword>
<proteinExistence type="inferred from homology"/>
<dbReference type="Pfam" id="PF01582">
    <property type="entry name" value="TIR"/>
    <property type="match status" value="1"/>
</dbReference>
<dbReference type="FunFam" id="3.80.10.10:FF:001164">
    <property type="entry name" value="GH01279p"/>
    <property type="match status" value="1"/>
</dbReference>
<dbReference type="PROSITE" id="PS51450">
    <property type="entry name" value="LRR"/>
    <property type="match status" value="5"/>
</dbReference>
<protein>
    <submittedName>
        <fullName evidence="19">Toll-like receptor 21</fullName>
    </submittedName>
</protein>
<sequence>MATLVHQLLSAAVALAVVQLICSYSFHNCIEDPYSNRRSFHCIRRTQTNMSAYTKDLPLSAVNVTISISPLWYIPDNSFAHLSNLQYLSIDNTQLRTIGQLAFQNLTQLKSLNLSFNNISELNCSLFKYLHNLTFLSLTHNKLKQLPEGIFSTVLSLDTLIMRQNLLTNFSGIAKSVSHLTKLKKLDLCFNNFTSLSHSNESLPKNLSVLYICKNDLYTFGSNHSFLRYIKVLDLSYNSGLSTLAFHGVDLGHISYLRLQSTSVKVVEFLKISNVKAGHVDFSGTGLKNDSMLIELCKMLKRKQKEINNLRLENNGIKQLTNNTLYYCPKITGALDLSRNNLKNIRCLEFLNRHKLINRFDAEHNHLTSLPSCKTQSTVHFKNLEELSYRYNRILVVKYYAFYHTPNIKTLKLNINNIAFLHHRALKGLKKLETLRLDNNLLTDLFNDTFEDNFNLQVLNLRNNRISVIFNRTFSSLRNLTTLDLGGNKITSFQPSGLDGLKNLAKLYLDGNNLKQIDGSLYRGFQDTLTVLDLQRNQIRFLTENISSPFLNLSKLSDLKLDGQRPYGLTVLPRTLFRGLHSLKSLYLTNNNIFYLSPDVFDDLTGLHFLTLDNCCVGVTQLQPGVFKNLHNLTRLIVENMGIQNFSKEVFGNLTKLHTLQLNRNVMQSIPVDALESLPELRYLDIRNIPLSCTCKNTLLQNYTLQNKIVQIVYLYHLPCQHDAKQRFYNFATNVCYIDLGEYLFFSTAAVIFLFTVTPLLYVKLYWKMKYSYYVFRSWFSEQWSRLREEEEKCKYDAFISYNSFDEQWVMDQLLPNLEGNGSSFKLCLHHRDFELGRYIVDNIVSAVYSSRKTICVVSRKFLQSEWCSLEIQLASYRLFDEHRDVLLFVFLEPIPERQLSSYHRMRKVMLKKTYLQWPGSDCTDPVQAQDLFWNQLRRAISTGSRVKTEENDVSVGSVAPEREETEHSEEHAAEENCYLLP</sequence>
<dbReference type="GeneTree" id="ENSGT00940000163576"/>